<keyword evidence="2" id="KW-1133">Transmembrane helix</keyword>
<feature type="transmembrane region" description="Helical" evidence="2">
    <location>
        <begin position="95"/>
        <end position="121"/>
    </location>
</feature>
<gene>
    <name evidence="3" type="ORF">GCM10011584_16490</name>
</gene>
<comment type="caution">
    <text evidence="3">The sequence shown here is derived from an EMBL/GenBank/DDBJ whole genome shotgun (WGS) entry which is preliminary data.</text>
</comment>
<feature type="region of interest" description="Disordered" evidence="1">
    <location>
        <begin position="239"/>
        <end position="261"/>
    </location>
</feature>
<organism evidence="3 4">
    <name type="scientific">Nocardioides phosphati</name>
    <dbReference type="NCBI Taxonomy" id="1867775"/>
    <lineage>
        <taxon>Bacteria</taxon>
        <taxon>Bacillati</taxon>
        <taxon>Actinomycetota</taxon>
        <taxon>Actinomycetes</taxon>
        <taxon>Propionibacteriales</taxon>
        <taxon>Nocardioidaceae</taxon>
        <taxon>Nocardioides</taxon>
    </lineage>
</organism>
<dbReference type="EMBL" id="BMNI01000003">
    <property type="protein sequence ID" value="GGO88746.1"/>
    <property type="molecule type" value="Genomic_DNA"/>
</dbReference>
<dbReference type="Pfam" id="PF20108">
    <property type="entry name" value="DUF6498"/>
    <property type="match status" value="1"/>
</dbReference>
<name>A0ABQ2NBM7_9ACTN</name>
<feature type="transmembrane region" description="Helical" evidence="2">
    <location>
        <begin position="141"/>
        <end position="162"/>
    </location>
</feature>
<feature type="compositionally biased region" description="Gly residues" evidence="1">
    <location>
        <begin position="249"/>
        <end position="261"/>
    </location>
</feature>
<evidence type="ECO:0000313" key="4">
    <source>
        <dbReference type="Proteomes" id="UP000655410"/>
    </source>
</evidence>
<keyword evidence="2" id="KW-0812">Transmembrane</keyword>
<dbReference type="InterPro" id="IPR045466">
    <property type="entry name" value="DUF6498"/>
</dbReference>
<protein>
    <submittedName>
        <fullName evidence="3">Uncharacterized protein</fullName>
    </submittedName>
</protein>
<keyword evidence="4" id="KW-1185">Reference proteome</keyword>
<feature type="transmembrane region" description="Helical" evidence="2">
    <location>
        <begin position="174"/>
        <end position="196"/>
    </location>
</feature>
<evidence type="ECO:0000256" key="2">
    <source>
        <dbReference type="SAM" id="Phobius"/>
    </source>
</evidence>
<evidence type="ECO:0000313" key="3">
    <source>
        <dbReference type="EMBL" id="GGO88746.1"/>
    </source>
</evidence>
<dbReference type="Proteomes" id="UP000655410">
    <property type="component" value="Unassembled WGS sequence"/>
</dbReference>
<evidence type="ECO:0000256" key="1">
    <source>
        <dbReference type="SAM" id="MobiDB-lite"/>
    </source>
</evidence>
<keyword evidence="2" id="KW-0472">Membrane</keyword>
<proteinExistence type="predicted"/>
<sequence length="261" mass="28105">MNVVLRILGLRALGEAVRRLPPARARMITLGVTVVANLLPVVGILIGRMNAADVFTAYWLELVVIGAFGVVRLLTARGEPRDKRGDAIARPIMFVLFYGLLVTLQAMFLVLLFTTDATIVAAYLDRIGFWSGEGPIAGGRAWLPAAVGFFLSHLIALLLGWFARGERFLCSPRLAFMQPFGRMVPMLVVMSVSGVGVAALRFLHLEVVLVALLAAVNISLESGHTAWMKRLPGAAAVMQPQAQPRPAGGSRGGRSGRPGRR</sequence>
<reference evidence="4" key="1">
    <citation type="journal article" date="2019" name="Int. J. Syst. Evol. Microbiol.">
        <title>The Global Catalogue of Microorganisms (GCM) 10K type strain sequencing project: providing services to taxonomists for standard genome sequencing and annotation.</title>
        <authorList>
            <consortium name="The Broad Institute Genomics Platform"/>
            <consortium name="The Broad Institute Genome Sequencing Center for Infectious Disease"/>
            <person name="Wu L."/>
            <person name="Ma J."/>
        </authorList>
    </citation>
    <scope>NUCLEOTIDE SEQUENCE [LARGE SCALE GENOMIC DNA]</scope>
    <source>
        <strain evidence="4">CGMCC 4.7371</strain>
    </source>
</reference>
<dbReference type="RefSeq" id="WP_188783524.1">
    <property type="nucleotide sequence ID" value="NZ_BMNI01000003.1"/>
</dbReference>
<feature type="transmembrane region" description="Helical" evidence="2">
    <location>
        <begin position="55"/>
        <end position="74"/>
    </location>
</feature>
<feature type="transmembrane region" description="Helical" evidence="2">
    <location>
        <begin position="28"/>
        <end position="49"/>
    </location>
</feature>
<accession>A0ABQ2NBM7</accession>